<dbReference type="InterPro" id="IPR036638">
    <property type="entry name" value="HLH_DNA-bd_sf"/>
</dbReference>
<evidence type="ECO:0000256" key="6">
    <source>
        <dbReference type="SAM" id="MobiDB-lite"/>
    </source>
</evidence>
<dbReference type="Proteomes" id="UP000030748">
    <property type="component" value="Unassembled WGS sequence"/>
</dbReference>
<dbReference type="GO" id="GO:0003677">
    <property type="term" value="F:DNA binding"/>
    <property type="evidence" value="ECO:0007669"/>
    <property type="project" value="UniProtKB-KW"/>
</dbReference>
<feature type="compositionally biased region" description="Polar residues" evidence="6">
    <location>
        <begin position="91"/>
        <end position="106"/>
    </location>
</feature>
<dbReference type="Pfam" id="PF00010">
    <property type="entry name" value="HLH"/>
    <property type="match status" value="1"/>
</dbReference>
<evidence type="ECO:0000256" key="3">
    <source>
        <dbReference type="ARBA" id="ARBA00023125"/>
    </source>
</evidence>
<dbReference type="STRING" id="4155.A0A022RPH0"/>
<evidence type="ECO:0000256" key="5">
    <source>
        <dbReference type="ARBA" id="ARBA00023242"/>
    </source>
</evidence>
<keyword evidence="3" id="KW-0238">DNA-binding</keyword>
<feature type="compositionally biased region" description="Basic and acidic residues" evidence="6">
    <location>
        <begin position="157"/>
        <end position="167"/>
    </location>
</feature>
<comment type="subcellular location">
    <subcellularLocation>
        <location evidence="1">Nucleus</location>
    </subcellularLocation>
</comment>
<reference evidence="8 9" key="1">
    <citation type="journal article" date="2013" name="Proc. Natl. Acad. Sci. U.S.A.">
        <title>Fine-scale variation in meiotic recombination in Mimulus inferred from population shotgun sequencing.</title>
        <authorList>
            <person name="Hellsten U."/>
            <person name="Wright K.M."/>
            <person name="Jenkins J."/>
            <person name="Shu S."/>
            <person name="Yuan Y."/>
            <person name="Wessler S.R."/>
            <person name="Schmutz J."/>
            <person name="Willis J.H."/>
            <person name="Rokhsar D.S."/>
        </authorList>
    </citation>
    <scope>NUCLEOTIDE SEQUENCE [LARGE SCALE GENOMIC DNA]</scope>
    <source>
        <strain evidence="9">cv. DUN x IM62</strain>
    </source>
</reference>
<keyword evidence="4" id="KW-0804">Transcription</keyword>
<feature type="region of interest" description="Disordered" evidence="6">
    <location>
        <begin position="1"/>
        <end position="22"/>
    </location>
</feature>
<dbReference type="eggNOG" id="ENOG502QUQP">
    <property type="taxonomic scope" value="Eukaryota"/>
</dbReference>
<sequence>MDAFVPGRNNIPRNDDDEHNPENSAHVLEYVVGSSTHVGSCSGAAAHGGRSALAAACGCKVVGATTAASESATFGGRDDSFQLTLDTCGGLTSTSMWSPENTSSGKEYSRTSADDHDYSGCRSRSQSEADDCGKRKLGHGKSSVTIKKTRAAAIHNQSERKRRDKINQRMKTLQKLVPNSSK</sequence>
<evidence type="ECO:0000256" key="2">
    <source>
        <dbReference type="ARBA" id="ARBA00023015"/>
    </source>
</evidence>
<accession>A0A022RPH0</accession>
<feature type="compositionally biased region" description="Basic and acidic residues" evidence="6">
    <location>
        <begin position="107"/>
        <end position="134"/>
    </location>
</feature>
<proteinExistence type="predicted"/>
<evidence type="ECO:0000313" key="8">
    <source>
        <dbReference type="EMBL" id="EYU42377.1"/>
    </source>
</evidence>
<feature type="domain" description="BHLH" evidence="7">
    <location>
        <begin position="150"/>
        <end position="182"/>
    </location>
</feature>
<dbReference type="AlphaFoldDB" id="A0A022RPH0"/>
<keyword evidence="5" id="KW-0539">Nucleus</keyword>
<dbReference type="PANTHER" id="PTHR45855">
    <property type="entry name" value="TRANSCRIPTION FACTOR PIF1-RELATED"/>
    <property type="match status" value="1"/>
</dbReference>
<dbReference type="Gene3D" id="4.10.280.10">
    <property type="entry name" value="Helix-loop-helix DNA-binding domain"/>
    <property type="match status" value="1"/>
</dbReference>
<protein>
    <recommendedName>
        <fullName evidence="7">BHLH domain-containing protein</fullName>
    </recommendedName>
</protein>
<keyword evidence="9" id="KW-1185">Reference proteome</keyword>
<dbReference type="InterPro" id="IPR031066">
    <property type="entry name" value="bHLH_ALC-like_plant"/>
</dbReference>
<feature type="non-terminal residue" evidence="8">
    <location>
        <position position="182"/>
    </location>
</feature>
<dbReference type="InterPro" id="IPR011598">
    <property type="entry name" value="bHLH_dom"/>
</dbReference>
<name>A0A022RPH0_ERYGU</name>
<dbReference type="GO" id="GO:0046983">
    <property type="term" value="F:protein dimerization activity"/>
    <property type="evidence" value="ECO:0007669"/>
    <property type="project" value="InterPro"/>
</dbReference>
<dbReference type="PANTHER" id="PTHR45855:SF23">
    <property type="entry name" value="TRANSCRIPTION FACTOR MEE8-RELATED"/>
    <property type="match status" value="1"/>
</dbReference>
<organism evidence="8 9">
    <name type="scientific">Erythranthe guttata</name>
    <name type="common">Yellow monkey flower</name>
    <name type="synonym">Mimulus guttatus</name>
    <dbReference type="NCBI Taxonomy" id="4155"/>
    <lineage>
        <taxon>Eukaryota</taxon>
        <taxon>Viridiplantae</taxon>
        <taxon>Streptophyta</taxon>
        <taxon>Embryophyta</taxon>
        <taxon>Tracheophyta</taxon>
        <taxon>Spermatophyta</taxon>
        <taxon>Magnoliopsida</taxon>
        <taxon>eudicotyledons</taxon>
        <taxon>Gunneridae</taxon>
        <taxon>Pentapetalae</taxon>
        <taxon>asterids</taxon>
        <taxon>lamiids</taxon>
        <taxon>Lamiales</taxon>
        <taxon>Phrymaceae</taxon>
        <taxon>Erythranthe</taxon>
    </lineage>
</organism>
<dbReference type="PROSITE" id="PS50888">
    <property type="entry name" value="BHLH"/>
    <property type="match status" value="1"/>
</dbReference>
<dbReference type="GO" id="GO:0005634">
    <property type="term" value="C:nucleus"/>
    <property type="evidence" value="ECO:0007669"/>
    <property type="project" value="UniProtKB-SubCell"/>
</dbReference>
<feature type="region of interest" description="Disordered" evidence="6">
    <location>
        <begin position="91"/>
        <end position="182"/>
    </location>
</feature>
<gene>
    <name evidence="8" type="ORF">MIMGU_mgv1a022487mg</name>
</gene>
<keyword evidence="2" id="KW-0805">Transcription regulation</keyword>
<evidence type="ECO:0000259" key="7">
    <source>
        <dbReference type="PROSITE" id="PS50888"/>
    </source>
</evidence>
<dbReference type="EMBL" id="KI630297">
    <property type="protein sequence ID" value="EYU42377.1"/>
    <property type="molecule type" value="Genomic_DNA"/>
</dbReference>
<dbReference type="SUPFAM" id="SSF47459">
    <property type="entry name" value="HLH, helix-loop-helix DNA-binding domain"/>
    <property type="match status" value="1"/>
</dbReference>
<evidence type="ECO:0000313" key="9">
    <source>
        <dbReference type="Proteomes" id="UP000030748"/>
    </source>
</evidence>
<evidence type="ECO:0000256" key="1">
    <source>
        <dbReference type="ARBA" id="ARBA00004123"/>
    </source>
</evidence>
<evidence type="ECO:0000256" key="4">
    <source>
        <dbReference type="ARBA" id="ARBA00023163"/>
    </source>
</evidence>